<keyword evidence="4 6" id="KW-1133">Transmembrane helix</keyword>
<evidence type="ECO:0000313" key="10">
    <source>
        <dbReference type="Proteomes" id="UP000199421"/>
    </source>
</evidence>
<evidence type="ECO:0000256" key="1">
    <source>
        <dbReference type="ARBA" id="ARBA00004651"/>
    </source>
</evidence>
<name>A0A1H7SDI0_OLID1</name>
<evidence type="ECO:0000313" key="9">
    <source>
        <dbReference type="EMBL" id="SEL70692.1"/>
    </source>
</evidence>
<dbReference type="PROSITE" id="PS51257">
    <property type="entry name" value="PROKAR_LIPOPROTEIN"/>
    <property type="match status" value="1"/>
</dbReference>
<feature type="transmembrane region" description="Helical" evidence="6">
    <location>
        <begin position="421"/>
        <end position="444"/>
    </location>
</feature>
<feature type="domain" description="ABC3 transporter permease C-terminal" evidence="7">
    <location>
        <begin position="685"/>
        <end position="797"/>
    </location>
</feature>
<dbReference type="GO" id="GO:0005886">
    <property type="term" value="C:plasma membrane"/>
    <property type="evidence" value="ECO:0007669"/>
    <property type="project" value="UniProtKB-SubCell"/>
</dbReference>
<dbReference type="OrthoDB" id="1451596at2"/>
<dbReference type="Pfam" id="PF12704">
    <property type="entry name" value="MacB_PCD"/>
    <property type="match status" value="2"/>
</dbReference>
<evidence type="ECO:0000259" key="8">
    <source>
        <dbReference type="Pfam" id="PF12704"/>
    </source>
</evidence>
<feature type="domain" description="ABC3 transporter permease C-terminal" evidence="7">
    <location>
        <begin position="288"/>
        <end position="402"/>
    </location>
</feature>
<dbReference type="PANTHER" id="PTHR30572:SF18">
    <property type="entry name" value="ABC-TYPE MACROLIDE FAMILY EXPORT SYSTEM PERMEASE COMPONENT 2"/>
    <property type="match status" value="1"/>
</dbReference>
<organism evidence="9 10">
    <name type="scientific">Olivibacter domesticus</name>
    <name type="common">Pseudosphingobacterium domesticum</name>
    <dbReference type="NCBI Taxonomy" id="407022"/>
    <lineage>
        <taxon>Bacteria</taxon>
        <taxon>Pseudomonadati</taxon>
        <taxon>Bacteroidota</taxon>
        <taxon>Sphingobacteriia</taxon>
        <taxon>Sphingobacteriales</taxon>
        <taxon>Sphingobacteriaceae</taxon>
        <taxon>Olivibacter</taxon>
    </lineage>
</organism>
<reference evidence="10" key="1">
    <citation type="submission" date="2016-10" db="EMBL/GenBank/DDBJ databases">
        <authorList>
            <person name="Varghese N."/>
            <person name="Submissions S."/>
        </authorList>
    </citation>
    <scope>NUCLEOTIDE SEQUENCE [LARGE SCALE GENOMIC DNA]</scope>
    <source>
        <strain evidence="10">DSM 18733</strain>
    </source>
</reference>
<dbReference type="InterPro" id="IPR025857">
    <property type="entry name" value="MacB_PCD"/>
</dbReference>
<evidence type="ECO:0000256" key="4">
    <source>
        <dbReference type="ARBA" id="ARBA00022989"/>
    </source>
</evidence>
<dbReference type="Proteomes" id="UP000199421">
    <property type="component" value="Unassembled WGS sequence"/>
</dbReference>
<protein>
    <submittedName>
        <fullName evidence="9">ABC-type antimicrobial peptide transport system, permease component</fullName>
    </submittedName>
</protein>
<keyword evidence="3 6" id="KW-0812">Transmembrane</keyword>
<dbReference type="InterPro" id="IPR050250">
    <property type="entry name" value="Macrolide_Exporter_MacB"/>
</dbReference>
<feature type="domain" description="MacB-like periplasmic core" evidence="8">
    <location>
        <begin position="435"/>
        <end position="622"/>
    </location>
</feature>
<feature type="transmembrane region" description="Helical" evidence="6">
    <location>
        <begin position="329"/>
        <end position="355"/>
    </location>
</feature>
<evidence type="ECO:0000256" key="6">
    <source>
        <dbReference type="SAM" id="Phobius"/>
    </source>
</evidence>
<comment type="subcellular location">
    <subcellularLocation>
        <location evidence="1">Cell membrane</location>
        <topology evidence="1">Multi-pass membrane protein</topology>
    </subcellularLocation>
</comment>
<feature type="transmembrane region" description="Helical" evidence="6">
    <location>
        <begin position="764"/>
        <end position="787"/>
    </location>
</feature>
<feature type="transmembrane region" description="Helical" evidence="6">
    <location>
        <begin position="681"/>
        <end position="705"/>
    </location>
</feature>
<feature type="transmembrane region" description="Helical" evidence="6">
    <location>
        <begin position="375"/>
        <end position="400"/>
    </location>
</feature>
<dbReference type="Pfam" id="PF02687">
    <property type="entry name" value="FtsX"/>
    <property type="match status" value="2"/>
</dbReference>
<keyword evidence="5 6" id="KW-0472">Membrane</keyword>
<gene>
    <name evidence="9" type="ORF">SAMN05661044_03186</name>
</gene>
<dbReference type="RefSeq" id="WP_093326330.1">
    <property type="nucleotide sequence ID" value="NZ_FOAF01000003.1"/>
</dbReference>
<dbReference type="GO" id="GO:0022857">
    <property type="term" value="F:transmembrane transporter activity"/>
    <property type="evidence" value="ECO:0007669"/>
    <property type="project" value="TreeGrafter"/>
</dbReference>
<evidence type="ECO:0000256" key="5">
    <source>
        <dbReference type="ARBA" id="ARBA00023136"/>
    </source>
</evidence>
<feature type="transmembrane region" description="Helical" evidence="6">
    <location>
        <begin position="282"/>
        <end position="304"/>
    </location>
</feature>
<keyword evidence="2" id="KW-1003">Cell membrane</keyword>
<evidence type="ECO:0000256" key="3">
    <source>
        <dbReference type="ARBA" id="ARBA00022692"/>
    </source>
</evidence>
<accession>A0A1H7SDI0</accession>
<proteinExistence type="predicted"/>
<dbReference type="STRING" id="407022.SAMN05661044_03186"/>
<feature type="domain" description="MacB-like periplasmic core" evidence="8">
    <location>
        <begin position="20"/>
        <end position="245"/>
    </location>
</feature>
<evidence type="ECO:0000256" key="2">
    <source>
        <dbReference type="ARBA" id="ARBA00022475"/>
    </source>
</evidence>
<sequence length="804" mass="89203">MLKNYFKIAWRNLQKHKFHTFINVVGLACGLSFALAIGAYIWQESTFDSQLKNVNNQYVLQSEWKSPEMGMPITTLGALPKALKEEYPDLVRNYYRFDGITCVLSYGDQTFNEEAALGDSTLLSMYGLPLLYGNAATALKDPFSLVITNDIALKYFGKTDVLGQQVNVKNFTGETHPFTVTAVLDKLPKNSVTNLNESLNNKVFLSSEAVDFFKRNLDSWQNAFIVGYVELQAGISPEMLKQPMKDLLVKHTDEKVVNNLIPTLNPLSNYHLKKDNGLIEKMLFTLGCIAGFILLMAVVNFINLSINGSTSRLKEIGVRKVMGSSRKQLGFQFIGESVLMVCLAFFIAVLLYPFISPAFSAILGQELPKIYTFSYSIWLYIFLACLAIGLSAGLYPAFRLSALKTINSVKGKIPHNLGNTSFLRSLVGFQFVVALSVIMAAGIISRQVSLFFSNNLGYDKESLITVKVPRDWSETGLSHMKAVQQALKDLPQIENISLSYDTPGGQGQMATGVLNFAQDTGNEQPSVSAQYILADTSFAATYKIPMLAGKFLDDKINQDLAKVVISEKASQLLGFKNPNDALNQQVYLKPNDFPATIVGVTKDFYAASMRDAQTPVIWTNIKADNLFRYFSIRLNAGNLGQHLASIEKEWKKLLPNTPFEYQFMDESIDALYKTELQLKNAAYTATILSSLIVFLGIVGLVSLNVQKRRKEIGVRKVLGSTVNGIISLFMKDLLITFIVAIVIACPLVYLFISKWLQSYSIQITLTPLFFILPILLLASVAAAIIGLQTVKAAKSNPVDSLRDE</sequence>
<feature type="transmembrane region" description="Helical" evidence="6">
    <location>
        <begin position="733"/>
        <end position="752"/>
    </location>
</feature>
<dbReference type="InterPro" id="IPR003838">
    <property type="entry name" value="ABC3_permease_C"/>
</dbReference>
<feature type="transmembrane region" description="Helical" evidence="6">
    <location>
        <begin position="21"/>
        <end position="42"/>
    </location>
</feature>
<dbReference type="PANTHER" id="PTHR30572">
    <property type="entry name" value="MEMBRANE COMPONENT OF TRANSPORTER-RELATED"/>
    <property type="match status" value="1"/>
</dbReference>
<evidence type="ECO:0000259" key="7">
    <source>
        <dbReference type="Pfam" id="PF02687"/>
    </source>
</evidence>
<dbReference type="AlphaFoldDB" id="A0A1H7SDI0"/>
<keyword evidence="10" id="KW-1185">Reference proteome</keyword>
<dbReference type="EMBL" id="FOAF01000003">
    <property type="protein sequence ID" value="SEL70692.1"/>
    <property type="molecule type" value="Genomic_DNA"/>
</dbReference>